<dbReference type="InterPro" id="IPR002789">
    <property type="entry name" value="HerA_central"/>
</dbReference>
<dbReference type="GO" id="GO:0016791">
    <property type="term" value="F:phosphatase activity"/>
    <property type="evidence" value="ECO:0007669"/>
    <property type="project" value="TreeGrafter"/>
</dbReference>
<dbReference type="PANTHER" id="PTHR10000:SF8">
    <property type="entry name" value="HAD SUPERFAMILY HYDROLASE-LIKE, TYPE 3"/>
    <property type="match status" value="1"/>
</dbReference>
<dbReference type="Pfam" id="PF01935">
    <property type="entry name" value="DUF87"/>
    <property type="match status" value="1"/>
</dbReference>
<gene>
    <name evidence="2" type="ORF">KSX_38910</name>
</gene>
<dbReference type="Pfam" id="PF08282">
    <property type="entry name" value="Hydrolase_3"/>
    <property type="match status" value="2"/>
</dbReference>
<dbReference type="AlphaFoldDB" id="A0A8J3I2X2"/>
<proteinExistence type="predicted"/>
<accession>A0A8J3I2X2</accession>
<reference evidence="2" key="1">
    <citation type="submission" date="2020-10" db="EMBL/GenBank/DDBJ databases">
        <title>Taxonomic study of unclassified bacteria belonging to the class Ktedonobacteria.</title>
        <authorList>
            <person name="Yabe S."/>
            <person name="Wang C.M."/>
            <person name="Zheng Y."/>
            <person name="Sakai Y."/>
            <person name="Cavaletti L."/>
            <person name="Monciardini P."/>
            <person name="Donadio S."/>
        </authorList>
    </citation>
    <scope>NUCLEOTIDE SEQUENCE</scope>
    <source>
        <strain evidence="2">SOSP1-1</strain>
    </source>
</reference>
<evidence type="ECO:0000313" key="2">
    <source>
        <dbReference type="EMBL" id="GHO45728.1"/>
    </source>
</evidence>
<feature type="domain" description="AAA+ ATPase" evidence="1">
    <location>
        <begin position="250"/>
        <end position="414"/>
    </location>
</feature>
<dbReference type="InterPro" id="IPR023214">
    <property type="entry name" value="HAD_sf"/>
</dbReference>
<dbReference type="Gene3D" id="3.90.1070.10">
    <property type="match status" value="1"/>
</dbReference>
<dbReference type="Gene3D" id="3.40.50.300">
    <property type="entry name" value="P-loop containing nucleotide triphosphate hydrolases"/>
    <property type="match status" value="1"/>
</dbReference>
<dbReference type="EMBL" id="BNJF01000002">
    <property type="protein sequence ID" value="GHO45728.1"/>
    <property type="molecule type" value="Genomic_DNA"/>
</dbReference>
<dbReference type="InterPro" id="IPR027417">
    <property type="entry name" value="P-loop_NTPase"/>
</dbReference>
<dbReference type="InterPro" id="IPR036412">
    <property type="entry name" value="HAD-like_sf"/>
</dbReference>
<dbReference type="SMART" id="SM00382">
    <property type="entry name" value="AAA"/>
    <property type="match status" value="1"/>
</dbReference>
<dbReference type="SUPFAM" id="SSF56784">
    <property type="entry name" value="HAD-like"/>
    <property type="match status" value="1"/>
</dbReference>
<dbReference type="SUPFAM" id="SSF52540">
    <property type="entry name" value="P-loop containing nucleoside triphosphate hydrolases"/>
    <property type="match status" value="1"/>
</dbReference>
<dbReference type="InterPro" id="IPR006379">
    <property type="entry name" value="HAD-SF_hydro_IIB"/>
</dbReference>
<comment type="caution">
    <text evidence="2">The sequence shown here is derived from an EMBL/GenBank/DDBJ whole genome shotgun (WGS) entry which is preliminary data.</text>
</comment>
<sequence>MHYYALACDYDGTLARDGRVDPRTIEALEKVKTSGRALLLVTGRLLPDLKETFSRLDLFTYVVAENGALLYHPATSSEYPLGEPPPFAFLQALHERGVTPLDTGQVIASTWHPHETTVLSVIRDMGLELQVIFNKGAVMILPEGINKGSGLSAALQRLQFSRHNVVGVGDAENDHSFLTRCACSVTVANALQALKEQADYTTAAGHGKGVVELIEHLLATDLCDIDQRSQRHMLHLGTRPGGDHVLLPASRSHVLITGTSGSGKSTLTLSLFEQLAEEGYQFCLIDPEGDYETFEEAITLGDAQREPSVGELLQVLEQPDQSAIVNLLGRPLTERPLFSQRLLPNIEELQLRLGHPHWLLFDEAHHLFPPNWNAAPLEGIRRLCSTLFITSHSEHVSQEVLKGIDTVICIGAEACSTLQAFQEAVGDEPLDLSDFGDLQGDEAIVWFRTAHQKLLRMYPMPPKQERHRHRRKYAEGSLGEDISFYFRGREGKLNLRAQNLTIFTQIAQGLDDETWLFHLHQGDYSRWFRQIIKDEELAKDTEVIEHDKHLSPLESRERIRISIEKQYTLPD</sequence>
<dbReference type="InterPro" id="IPR003593">
    <property type="entry name" value="AAA+_ATPase"/>
</dbReference>
<dbReference type="GO" id="GO:0005829">
    <property type="term" value="C:cytosol"/>
    <property type="evidence" value="ECO:0007669"/>
    <property type="project" value="TreeGrafter"/>
</dbReference>
<dbReference type="GO" id="GO:0000287">
    <property type="term" value="F:magnesium ion binding"/>
    <property type="evidence" value="ECO:0007669"/>
    <property type="project" value="TreeGrafter"/>
</dbReference>
<dbReference type="RefSeq" id="WP_220195159.1">
    <property type="nucleotide sequence ID" value="NZ_BNJF01000002.1"/>
</dbReference>
<keyword evidence="3" id="KW-1185">Reference proteome</keyword>
<dbReference type="PANTHER" id="PTHR10000">
    <property type="entry name" value="PHOSPHOSERINE PHOSPHATASE"/>
    <property type="match status" value="1"/>
</dbReference>
<organism evidence="2 3">
    <name type="scientific">Ktedonospora formicarum</name>
    <dbReference type="NCBI Taxonomy" id="2778364"/>
    <lineage>
        <taxon>Bacteria</taxon>
        <taxon>Bacillati</taxon>
        <taxon>Chloroflexota</taxon>
        <taxon>Ktedonobacteria</taxon>
        <taxon>Ktedonobacterales</taxon>
        <taxon>Ktedonobacteraceae</taxon>
        <taxon>Ktedonospora</taxon>
    </lineage>
</organism>
<dbReference type="NCBIfam" id="TIGR01484">
    <property type="entry name" value="HAD-SF-IIB"/>
    <property type="match status" value="1"/>
</dbReference>
<evidence type="ECO:0000313" key="3">
    <source>
        <dbReference type="Proteomes" id="UP000612362"/>
    </source>
</evidence>
<name>A0A8J3I2X2_9CHLR</name>
<dbReference type="Proteomes" id="UP000612362">
    <property type="component" value="Unassembled WGS sequence"/>
</dbReference>
<evidence type="ECO:0000259" key="1">
    <source>
        <dbReference type="SMART" id="SM00382"/>
    </source>
</evidence>
<protein>
    <submittedName>
        <fullName evidence="2">Phosphoglycolate phosphatase</fullName>
    </submittedName>
</protein>
<dbReference type="Gene3D" id="3.40.50.1000">
    <property type="entry name" value="HAD superfamily/HAD-like"/>
    <property type="match status" value="1"/>
</dbReference>